<sequence length="665" mass="77801">MNSIYLPSLKKIQVKNFSLYNQDIEYNFVNGVNLIIGGNGVGKTTFLNLVKYGIIGLYKKELSVRTYRGEKRLSRTSHPMSYFKNRMKNKITKAEVILTFTVNETTFTTIRGLDEIILKEVIVSEGNKTYKLEGEIIKQDKYEKLDEAEKGGYLQYKFEELVKANSNLNSFNDLIFFVNNILFFGEDRKTILWDPEVQSILSSKYFNNPELDNLYQEYRRQEKYNDSISRHKSEDIRAISKVLKKIKDSDSNNEEINALKALNEIRIKNEKLNTILNNTQLERNELENRLKVLRAKKTKAHNQLQEIENKIQETEANIYKEVWENLNPKYDLYIENIRSMHSCPMCNQEIEEREVKRILSKDSACFLCEQTIKVKEQEPEELKEIKKRNDTILNEIQQYEILIYKDESNLENLDNEYREIKHKLFDNKIKIRDLEHNIVGNTNSQDDFVTYNAMLNEIEELENEKNKYLKLSKENSEKANAILAEIEGNLISITKELSGIFSEFANSFLEMKSYLTFDNLIDSSVKMYIPVINDTVRLDSEELSESQRFFIDHSFRMSLLSYFYTKPSFFICETPDSSLDISYEENAANIFLQYLNNPNALIITSNLNNSEFLEKIIENATVIDSINLLTLGNPSIIQKGNNKLIQLSLKIEEDINEKKRKNSKN</sequence>
<dbReference type="RefSeq" id="WP_049662939.1">
    <property type="nucleotide sequence ID" value="NZ_LFXJ01000002.1"/>
</dbReference>
<dbReference type="EMBL" id="LFXJ01000002">
    <property type="protein sequence ID" value="KMY33744.1"/>
    <property type="molecule type" value="Genomic_DNA"/>
</dbReference>
<evidence type="ECO:0008006" key="4">
    <source>
        <dbReference type="Google" id="ProtNLM"/>
    </source>
</evidence>
<organism evidence="2 3">
    <name type="scientific">Lysinibacillus xylanilyticus</name>
    <dbReference type="NCBI Taxonomy" id="582475"/>
    <lineage>
        <taxon>Bacteria</taxon>
        <taxon>Bacillati</taxon>
        <taxon>Bacillota</taxon>
        <taxon>Bacilli</taxon>
        <taxon>Bacillales</taxon>
        <taxon>Bacillaceae</taxon>
        <taxon>Lysinibacillus</taxon>
    </lineage>
</organism>
<comment type="caution">
    <text evidence="2">The sequence shown here is derived from an EMBL/GenBank/DDBJ whole genome shotgun (WGS) entry which is preliminary data.</text>
</comment>
<accession>A0A0K9FGU0</accession>
<feature type="coiled-coil region" evidence="1">
    <location>
        <begin position="382"/>
        <end position="423"/>
    </location>
</feature>
<protein>
    <recommendedName>
        <fullName evidence="4">Rad50/SbcC-type AAA domain-containing protein</fullName>
    </recommendedName>
</protein>
<dbReference type="SUPFAM" id="SSF52540">
    <property type="entry name" value="P-loop containing nucleoside triphosphate hydrolases"/>
    <property type="match status" value="2"/>
</dbReference>
<dbReference type="AlphaFoldDB" id="A0A0K9FGU0"/>
<evidence type="ECO:0000313" key="2">
    <source>
        <dbReference type="EMBL" id="KMY33744.1"/>
    </source>
</evidence>
<dbReference type="PATRIC" id="fig|582475.4.peg.3807"/>
<evidence type="ECO:0000256" key="1">
    <source>
        <dbReference type="SAM" id="Coils"/>
    </source>
</evidence>
<feature type="coiled-coil region" evidence="1">
    <location>
        <begin position="451"/>
        <end position="481"/>
    </location>
</feature>
<dbReference type="Gene3D" id="3.40.50.300">
    <property type="entry name" value="P-loop containing nucleotide triphosphate hydrolases"/>
    <property type="match status" value="2"/>
</dbReference>
<dbReference type="InterPro" id="IPR027417">
    <property type="entry name" value="P-loop_NTPase"/>
</dbReference>
<keyword evidence="1" id="KW-0175">Coiled coil</keyword>
<dbReference type="Proteomes" id="UP000037326">
    <property type="component" value="Unassembled WGS sequence"/>
</dbReference>
<name>A0A0K9FGU0_9BACI</name>
<dbReference type="OrthoDB" id="9795626at2"/>
<evidence type="ECO:0000313" key="3">
    <source>
        <dbReference type="Proteomes" id="UP000037326"/>
    </source>
</evidence>
<feature type="coiled-coil region" evidence="1">
    <location>
        <begin position="262"/>
        <end position="317"/>
    </location>
</feature>
<reference evidence="3" key="1">
    <citation type="submission" date="2015-07" db="EMBL/GenBank/DDBJ databases">
        <authorList>
            <consortium name="Consortium for Microbial Forensics and Genomics (microFORGE)"/>
            <person name="Knight B.M."/>
            <person name="Roberts D.P."/>
            <person name="Lin D."/>
            <person name="Hari K."/>
            <person name="Fletcher J."/>
            <person name="Melcher U."/>
            <person name="Blagden T."/>
            <person name="Winegar R.A."/>
        </authorList>
    </citation>
    <scope>NUCLEOTIDE SEQUENCE [LARGE SCALE GENOMIC DNA]</scope>
    <source>
        <strain evidence="3">DSM 23493</strain>
    </source>
</reference>
<dbReference type="GeneID" id="96596955"/>
<gene>
    <name evidence="2" type="ORF">ACZ11_01295</name>
</gene>
<proteinExistence type="predicted"/>